<gene>
    <name evidence="2" type="ordered locus">B005_3370</name>
</gene>
<accession>J7L4I6</accession>
<feature type="compositionally biased region" description="Low complexity" evidence="1">
    <location>
        <begin position="44"/>
        <end position="55"/>
    </location>
</feature>
<proteinExistence type="predicted"/>
<dbReference type="Proteomes" id="UP000003779">
    <property type="component" value="Chromosome"/>
</dbReference>
<dbReference type="STRING" id="1205910.B005_3370"/>
<evidence type="ECO:0000313" key="3">
    <source>
        <dbReference type="Proteomes" id="UP000003779"/>
    </source>
</evidence>
<feature type="compositionally biased region" description="Basic and acidic residues" evidence="1">
    <location>
        <begin position="83"/>
        <end position="94"/>
    </location>
</feature>
<dbReference type="AlphaFoldDB" id="J7L4I6"/>
<organism evidence="2 3">
    <name type="scientific">Nocardiopsis alba (strain ATCC BAA-2165 / BE74)</name>
    <dbReference type="NCBI Taxonomy" id="1205910"/>
    <lineage>
        <taxon>Bacteria</taxon>
        <taxon>Bacillati</taxon>
        <taxon>Actinomycetota</taxon>
        <taxon>Actinomycetes</taxon>
        <taxon>Streptosporangiales</taxon>
        <taxon>Nocardiopsidaceae</taxon>
        <taxon>Nocardiopsis</taxon>
    </lineage>
</organism>
<name>J7L4I6_NOCAA</name>
<evidence type="ECO:0000313" key="2">
    <source>
        <dbReference type="EMBL" id="AFR08538.1"/>
    </source>
</evidence>
<dbReference type="HOGENOM" id="CLU_2274399_0_0_11"/>
<reference evidence="2 3" key="1">
    <citation type="journal article" date="2012" name="J. Bacteriol.">
        <title>Whole-Genome Sequence of Nocardiopsis alba Strain ATCC BAA-2165, Associated with Honeybees.</title>
        <authorList>
            <person name="Qiao J."/>
            <person name="Chen L."/>
            <person name="Li Y."/>
            <person name="Wang J."/>
            <person name="Zhang W."/>
            <person name="Chen S."/>
        </authorList>
    </citation>
    <scope>NUCLEOTIDE SEQUENCE [LARGE SCALE GENOMIC DNA]</scope>
    <source>
        <strain evidence="3">ATCC BAA-2165 / BE74</strain>
    </source>
</reference>
<feature type="compositionally biased region" description="Polar residues" evidence="1">
    <location>
        <begin position="69"/>
        <end position="79"/>
    </location>
</feature>
<dbReference type="KEGG" id="nal:B005_3370"/>
<protein>
    <submittedName>
        <fullName evidence="2">Uncharacterized protein</fullName>
    </submittedName>
</protein>
<reference evidence="3" key="2">
    <citation type="submission" date="2012-08" db="EMBL/GenBank/DDBJ databases">
        <title>Whole-genome sequence of Nocardiopsis alba strain ATCC BAA-2165 associated with honeybees.</title>
        <authorList>
            <person name="Qiao J."/>
            <person name="Chen L."/>
            <person name="Li Y."/>
            <person name="Wang J."/>
            <person name="Zhang W."/>
            <person name="Chen S."/>
        </authorList>
    </citation>
    <scope>NUCLEOTIDE SEQUENCE [LARGE SCALE GENOMIC DNA]</scope>
    <source>
        <strain evidence="3">ATCC BAA-2165 / BE74</strain>
    </source>
</reference>
<evidence type="ECO:0000256" key="1">
    <source>
        <dbReference type="SAM" id="MobiDB-lite"/>
    </source>
</evidence>
<feature type="region of interest" description="Disordered" evidence="1">
    <location>
        <begin position="1"/>
        <end position="102"/>
    </location>
</feature>
<dbReference type="EMBL" id="CP003788">
    <property type="protein sequence ID" value="AFR08538.1"/>
    <property type="molecule type" value="Genomic_DNA"/>
</dbReference>
<sequence>MPPHFFGVGDVQTDDAGFGPTEAADLLGDGREPPLPTTGEEEPGPSSANARATAPPTKPPAPCTIAILSFNNTEPTSSVGVERSFRIDLPRGEDSSVPAGPR</sequence>
<dbReference type="PATRIC" id="fig|1205910.3.peg.3186"/>